<feature type="region of interest" description="Disordered" evidence="1">
    <location>
        <begin position="57"/>
        <end position="134"/>
    </location>
</feature>
<evidence type="ECO:0000256" key="1">
    <source>
        <dbReference type="SAM" id="MobiDB-lite"/>
    </source>
</evidence>
<protein>
    <submittedName>
        <fullName evidence="3">CS domain-containing protein</fullName>
    </submittedName>
</protein>
<keyword evidence="2" id="KW-1185">Reference proteome</keyword>
<accession>A0A0N5BG63</accession>
<feature type="compositionally biased region" description="Low complexity" evidence="1">
    <location>
        <begin position="99"/>
        <end position="110"/>
    </location>
</feature>
<reference evidence="3" key="1">
    <citation type="submission" date="2017-02" db="UniProtKB">
        <authorList>
            <consortium name="WormBaseParasite"/>
        </authorList>
    </citation>
    <scope>IDENTIFICATION</scope>
</reference>
<dbReference type="WBParaSite" id="SPAL_0000497100.1">
    <property type="protein sequence ID" value="SPAL_0000497100.1"/>
    <property type="gene ID" value="SPAL_0000497100"/>
</dbReference>
<dbReference type="Proteomes" id="UP000046392">
    <property type="component" value="Unplaced"/>
</dbReference>
<feature type="compositionally biased region" description="Basic residues" evidence="1">
    <location>
        <begin position="87"/>
        <end position="98"/>
    </location>
</feature>
<evidence type="ECO:0000313" key="3">
    <source>
        <dbReference type="WBParaSite" id="SPAL_0000497100.1"/>
    </source>
</evidence>
<name>A0A0N5BG63_STREA</name>
<dbReference type="AlphaFoldDB" id="A0A0N5BG63"/>
<proteinExistence type="predicted"/>
<evidence type="ECO:0000313" key="2">
    <source>
        <dbReference type="Proteomes" id="UP000046392"/>
    </source>
</evidence>
<feature type="compositionally biased region" description="Basic residues" evidence="1">
    <location>
        <begin position="111"/>
        <end position="126"/>
    </location>
</feature>
<organism evidence="2 3">
    <name type="scientific">Strongyloides papillosus</name>
    <name type="common">Intestinal threadworm</name>
    <dbReference type="NCBI Taxonomy" id="174720"/>
    <lineage>
        <taxon>Eukaryota</taxon>
        <taxon>Metazoa</taxon>
        <taxon>Ecdysozoa</taxon>
        <taxon>Nematoda</taxon>
        <taxon>Chromadorea</taxon>
        <taxon>Rhabditida</taxon>
        <taxon>Tylenchina</taxon>
        <taxon>Panagrolaimomorpha</taxon>
        <taxon>Strongyloidoidea</taxon>
        <taxon>Strongyloididae</taxon>
        <taxon>Strongyloides</taxon>
    </lineage>
</organism>
<sequence length="215" mass="24703">MTGEHKAFVMSRTTVRAQNAQQKIKKVLVLEWRQEQEISENEARQLIHNFSGQKKVCQKHRNMVGSSRRFSNSRRSQKSITATPASSRKRKSVRKIKSRSQSSKNVSKLSSCKKIRSGKTKSKSSQRRPPSRDVNIKKTTTDIKIDSKDNITTKQKMKIPYKLFWRPTVSENGKEGITFKIQVQDLEGRKMELDVSCPGFKPSKVRLNGINLKKI</sequence>